<dbReference type="KEGG" id="tbk:HF295_07640"/>
<gene>
    <name evidence="2" type="ORF">HF295_07640</name>
</gene>
<keyword evidence="3" id="KW-1185">Reference proteome</keyword>
<dbReference type="EMBL" id="CP051151">
    <property type="protein sequence ID" value="QLY40728.1"/>
    <property type="molecule type" value="Genomic_DNA"/>
</dbReference>
<sequence>MVDYEKRRYAILKEYFKNKNRYIYEKHIVSILDDLKEMFDKHSVVMEQGTILYRSQIGSEWVEENGNGQLLPYNKARMYPRKRLAREGRANPKGIPYLYLASDTETSLNEVRAWPGQEVSTCTFTSEKELRLVDLSKKRESGLASMVINIKKGKIMSKDSNDNLLGEINQAFTTPVRNSDDSSDYVVTQIISELIKTEGYDGIVYNSYFTKSGKNIVIFDSSNMIIKNGLVFRINAFNIEYEQISNAVRYKN</sequence>
<dbReference type="Proteomes" id="UP000512167">
    <property type="component" value="Chromosome"/>
</dbReference>
<evidence type="ECO:0000259" key="1">
    <source>
        <dbReference type="SMART" id="SM00953"/>
    </source>
</evidence>
<dbReference type="AlphaFoldDB" id="A0A7L6N649"/>
<protein>
    <submittedName>
        <fullName evidence="2">RES family NAD+ phosphorylase</fullName>
    </submittedName>
</protein>
<accession>A0A7L6N649</accession>
<evidence type="ECO:0000313" key="2">
    <source>
        <dbReference type="EMBL" id="QLY40728.1"/>
    </source>
</evidence>
<organism evidence="2 3">
    <name type="scientific">Hujiaoplasma nucleasis</name>
    <dbReference type="NCBI Taxonomy" id="2725268"/>
    <lineage>
        <taxon>Bacteria</taxon>
        <taxon>Bacillati</taxon>
        <taxon>Mycoplasmatota</taxon>
        <taxon>Mollicutes</taxon>
        <taxon>Candidatus Izemoplasmatales</taxon>
        <taxon>Hujiaoplasmataceae</taxon>
        <taxon>Hujiaoplasma</taxon>
    </lineage>
</organism>
<feature type="domain" description="RES" evidence="1">
    <location>
        <begin position="76"/>
        <end position="230"/>
    </location>
</feature>
<dbReference type="Pfam" id="PF08808">
    <property type="entry name" value="RES"/>
    <property type="match status" value="1"/>
</dbReference>
<proteinExistence type="predicted"/>
<dbReference type="RefSeq" id="WP_312031576.1">
    <property type="nucleotide sequence ID" value="NZ_CP051151.1"/>
</dbReference>
<name>A0A7L6N649_9MOLU</name>
<dbReference type="SMART" id="SM00953">
    <property type="entry name" value="RES"/>
    <property type="match status" value="1"/>
</dbReference>
<reference evidence="2 3" key="1">
    <citation type="submission" date="2020-04" db="EMBL/GenBank/DDBJ databases">
        <authorList>
            <person name="Zheng R.K."/>
            <person name="Sun C.M."/>
        </authorList>
    </citation>
    <scope>NUCLEOTIDE SEQUENCE [LARGE SCALE GENOMIC DNA]</scope>
    <source>
        <strain evidence="3">zrk29</strain>
    </source>
</reference>
<evidence type="ECO:0000313" key="3">
    <source>
        <dbReference type="Proteomes" id="UP000512167"/>
    </source>
</evidence>
<dbReference type="InterPro" id="IPR014914">
    <property type="entry name" value="RES_dom"/>
</dbReference>